<dbReference type="Pfam" id="PF10607">
    <property type="entry name" value="CTLH"/>
    <property type="match status" value="1"/>
</dbReference>
<dbReference type="STRING" id="70415.A0A5S6QF45"/>
<proteinExistence type="inferred from homology"/>
<evidence type="ECO:0000256" key="2">
    <source>
        <dbReference type="SAM" id="MobiDB-lite"/>
    </source>
</evidence>
<evidence type="ECO:0000256" key="1">
    <source>
        <dbReference type="ARBA" id="ARBA00006535"/>
    </source>
</evidence>
<feature type="compositionally biased region" description="Polar residues" evidence="2">
    <location>
        <begin position="384"/>
        <end position="396"/>
    </location>
</feature>
<dbReference type="Gene3D" id="2.60.120.920">
    <property type="match status" value="1"/>
</dbReference>
<keyword evidence="5" id="KW-1185">Reference proteome</keyword>
<feature type="compositionally biased region" description="Low complexity" evidence="2">
    <location>
        <begin position="357"/>
        <end position="377"/>
    </location>
</feature>
<dbReference type="InterPro" id="IPR024964">
    <property type="entry name" value="CTLH/CRA"/>
</dbReference>
<dbReference type="FunFam" id="2.60.120.920:FF:000011">
    <property type="entry name" value="RAN binding protein 10"/>
    <property type="match status" value="1"/>
</dbReference>
<dbReference type="WBParaSite" id="TMUE_1000005838.1">
    <property type="protein sequence ID" value="TMUE_1000005838.1"/>
    <property type="gene ID" value="WBGene00290955"/>
</dbReference>
<dbReference type="Proteomes" id="UP000046395">
    <property type="component" value="Unassembled WGS sequence"/>
</dbReference>
<evidence type="ECO:0000259" key="4">
    <source>
        <dbReference type="PROSITE" id="PS50897"/>
    </source>
</evidence>
<accession>A0A5S6QF45</accession>
<dbReference type="WBParaSite" id="TMUE_1000005838.2">
    <property type="protein sequence ID" value="TMUE_1000005838.2"/>
    <property type="gene ID" value="WBGene00290955"/>
</dbReference>
<dbReference type="PANTHER" id="PTHR12864">
    <property type="entry name" value="RAN BINDING PROTEIN 9-RELATED"/>
    <property type="match status" value="1"/>
</dbReference>
<dbReference type="AlphaFoldDB" id="A0A5S6QF45"/>
<feature type="domain" description="B30.2/SPRY" evidence="3">
    <location>
        <begin position="1"/>
        <end position="195"/>
    </location>
</feature>
<evidence type="ECO:0000259" key="3">
    <source>
        <dbReference type="PROSITE" id="PS50188"/>
    </source>
</evidence>
<dbReference type="InterPro" id="IPR001870">
    <property type="entry name" value="B30.2/SPRY"/>
</dbReference>
<dbReference type="SMART" id="SM00449">
    <property type="entry name" value="SPRY"/>
    <property type="match status" value="1"/>
</dbReference>
<dbReference type="PROSITE" id="PS50897">
    <property type="entry name" value="CTLH"/>
    <property type="match status" value="1"/>
</dbReference>
<reference evidence="6" key="3">
    <citation type="submission" date="2019-12" db="UniProtKB">
        <authorList>
            <consortium name="WormBaseParasite"/>
        </authorList>
    </citation>
    <scope>IDENTIFICATION</scope>
</reference>
<reference evidence="5" key="1">
    <citation type="submission" date="2013-11" db="EMBL/GenBank/DDBJ databases">
        <authorList>
            <person name="Aslett M."/>
        </authorList>
    </citation>
    <scope>NUCLEOTIDE SEQUENCE [LARGE SCALE GENOMIC DNA]</scope>
    <source>
        <strain evidence="5">Edinburgh</strain>
    </source>
</reference>
<feature type="compositionally biased region" description="Polar residues" evidence="2">
    <location>
        <begin position="414"/>
        <end position="424"/>
    </location>
</feature>
<dbReference type="InterPro" id="IPR050618">
    <property type="entry name" value="Ubq-SigPath_Reg"/>
</dbReference>
<dbReference type="InterPro" id="IPR013144">
    <property type="entry name" value="CRA_dom"/>
</dbReference>
<dbReference type="SMART" id="SM00757">
    <property type="entry name" value="CRA"/>
    <property type="match status" value="1"/>
</dbReference>
<dbReference type="InterPro" id="IPR043136">
    <property type="entry name" value="B30.2/SPRY_sf"/>
</dbReference>
<dbReference type="InterPro" id="IPR035782">
    <property type="entry name" value="SPRY_RanBP9/10"/>
</dbReference>
<sequence>MAEQMSSGRDLREQLYPFALQLNAPMPTAWNSKDKNSFMKLSHNNCRVQYKGPGKSHKDAAAVRANFYIPVACGLFYFEITIISKGRDGYIGIGLSDEGACLNRLPGWDKRSYGYHGDDGNSFASSGTGFPYGPTFATGDVIGCGVNMEDRTCFYTKNGLNLGITFSDLPLNLYPIVGLQTPGEIVEANFGQSPFVYNIMGDIWELRTRALNKLSSVQLPLTKLEWTRSVVSSYLIHQGYAKCAEEFNRLNGYTPDEPMDSVKLRQAIRDCIMNGQVSRAISLLEKHFPSVINNDLQMKHLLMCRQFIEIFSQNSFERSRLLGSMETTHSGSSSVSPSDISLWEASPVAVKHRRASNHSSPDSSPCSCSSKIKSPRSGAPVSPASMSEMRSLSPTEDASPRNGCEPEAYGNGLYRNTSTPIDMSTNDEDAAWDDSSPGQPMEIEDGIYEPTGGLSIMELEKVVAFGREVFKLSKELEAKNLFTDELKSLMHDAFSLLAYECPMQSPFSYLFEENRRIAICVIVNNAILKRMKYPEISKFEMLFKYASYLRKLLNNASVATAAFLDPHYLVTKKYPELGDES</sequence>
<feature type="domain" description="CTLH" evidence="4">
    <location>
        <begin position="261"/>
        <end position="318"/>
    </location>
</feature>
<organism evidence="5 6">
    <name type="scientific">Trichuris muris</name>
    <name type="common">Mouse whipworm</name>
    <dbReference type="NCBI Taxonomy" id="70415"/>
    <lineage>
        <taxon>Eukaryota</taxon>
        <taxon>Metazoa</taxon>
        <taxon>Ecdysozoa</taxon>
        <taxon>Nematoda</taxon>
        <taxon>Enoplea</taxon>
        <taxon>Dorylaimia</taxon>
        <taxon>Trichinellida</taxon>
        <taxon>Trichuridae</taxon>
        <taxon>Trichuris</taxon>
    </lineage>
</organism>
<name>A0A5S6QF45_TRIMR</name>
<protein>
    <submittedName>
        <fullName evidence="6">B30.2/SPRY domain-containing protein</fullName>
    </submittedName>
</protein>
<reference evidence="5" key="2">
    <citation type="submission" date="2014-03" db="EMBL/GenBank/DDBJ databases">
        <title>The whipworm genome and dual-species transcriptomics of an intimate host-pathogen interaction.</title>
        <authorList>
            <person name="Foth B.J."/>
            <person name="Tsai I.J."/>
            <person name="Reid A.J."/>
            <person name="Bancroft A.J."/>
            <person name="Nichol S."/>
            <person name="Tracey A."/>
            <person name="Holroyd N."/>
            <person name="Cotton J.A."/>
            <person name="Stanley E.J."/>
            <person name="Zarowiecki M."/>
            <person name="Liu J.Z."/>
            <person name="Huckvale T."/>
            <person name="Cooper P.J."/>
            <person name="Grencis R.K."/>
            <person name="Berriman M."/>
        </authorList>
    </citation>
    <scope>NUCLEOTIDE SEQUENCE [LARGE SCALE GENOMIC DNA]</scope>
    <source>
        <strain evidence="5">Edinburgh</strain>
    </source>
</reference>
<dbReference type="CDD" id="cd12909">
    <property type="entry name" value="SPRY_RanBP9_10"/>
    <property type="match status" value="1"/>
</dbReference>
<dbReference type="SUPFAM" id="SSF49899">
    <property type="entry name" value="Concanavalin A-like lectins/glucanases"/>
    <property type="match status" value="1"/>
</dbReference>
<dbReference type="PROSITE" id="PS50188">
    <property type="entry name" value="B302_SPRY"/>
    <property type="match status" value="1"/>
</dbReference>
<feature type="region of interest" description="Disordered" evidence="2">
    <location>
        <begin position="352"/>
        <end position="441"/>
    </location>
</feature>
<dbReference type="Pfam" id="PF00622">
    <property type="entry name" value="SPRY"/>
    <property type="match status" value="1"/>
</dbReference>
<dbReference type="InterPro" id="IPR003877">
    <property type="entry name" value="SPRY_dom"/>
</dbReference>
<evidence type="ECO:0000313" key="5">
    <source>
        <dbReference type="Proteomes" id="UP000046395"/>
    </source>
</evidence>
<dbReference type="InterPro" id="IPR006595">
    <property type="entry name" value="CTLH_C"/>
</dbReference>
<comment type="similarity">
    <text evidence="1">Belongs to the RANBP9/10 family.</text>
</comment>
<evidence type="ECO:0000313" key="6">
    <source>
        <dbReference type="WBParaSite" id="TMUE_1000005838.1"/>
    </source>
</evidence>
<dbReference type="InterPro" id="IPR013320">
    <property type="entry name" value="ConA-like_dom_sf"/>
</dbReference>